<evidence type="ECO:0000313" key="1">
    <source>
        <dbReference type="EMBL" id="MEL0629775.1"/>
    </source>
</evidence>
<keyword evidence="2" id="KW-1185">Reference proteome</keyword>
<dbReference type="RefSeq" id="WP_341597908.1">
    <property type="nucleotide sequence ID" value="NZ_JBAKAZ010000030.1"/>
</dbReference>
<comment type="caution">
    <text evidence="1">The sequence shown here is derived from an EMBL/GenBank/DDBJ whole genome shotgun (WGS) entry which is preliminary data.</text>
</comment>
<organism evidence="1 2">
    <name type="scientific">Psychromonas aquatilis</name>
    <dbReference type="NCBI Taxonomy" id="2005072"/>
    <lineage>
        <taxon>Bacteria</taxon>
        <taxon>Pseudomonadati</taxon>
        <taxon>Pseudomonadota</taxon>
        <taxon>Gammaproteobacteria</taxon>
        <taxon>Alteromonadales</taxon>
        <taxon>Psychromonadaceae</taxon>
        <taxon>Psychromonas</taxon>
    </lineage>
</organism>
<dbReference type="EMBL" id="JBAKAZ010000030">
    <property type="protein sequence ID" value="MEL0629775.1"/>
    <property type="molecule type" value="Genomic_DNA"/>
</dbReference>
<dbReference type="Proteomes" id="UP001369082">
    <property type="component" value="Unassembled WGS sequence"/>
</dbReference>
<name>A0ABU9GRA8_9GAMM</name>
<sequence>MTTPDSQSNFKISDNNINNVQIYNNVSDNSELSSLLDEIIFNQNTQEEYNAFFLSWMIKEPLEIMAYLLNLNDDELRFSMLLFAMEAWSEIDPDELNKWLLITQKTYTLDFVIVSLAKNNILPLRLAIQYAEKINNTSLRDKSITEIIQSRVYTDIYSVIELASNNNIVYREYGQKIYELVIKEDIEVALSYTYLLSDKDNSVNASIIDIFIDQTFKLVSTEQFSADNIALVLLSLPHTEFSSKIIDAISPIILSSITIDNAISLIDSISNDGVRDMMQQEMVALLMQDDISSALNYINYFENDEKRQETFDTIIYHWANQDLYAASEWLTSVDISNSSAGFSLAQIAIKQNNIDIAREWVKKIESRYDVDEMHYLIFKELYKKDTDLGISYINDQTNFSEQDIYTILNSMNNN</sequence>
<gene>
    <name evidence="1" type="ORF">V6256_09150</name>
</gene>
<reference evidence="1 2" key="1">
    <citation type="submission" date="2024-02" db="EMBL/GenBank/DDBJ databases">
        <title>Bacteria isolated from the canopy kelp, Nereocystis luetkeana.</title>
        <authorList>
            <person name="Pfister C.A."/>
            <person name="Younker I.T."/>
            <person name="Light S.H."/>
        </authorList>
    </citation>
    <scope>NUCLEOTIDE SEQUENCE [LARGE SCALE GENOMIC DNA]</scope>
    <source>
        <strain evidence="1 2">TI.1.05</strain>
    </source>
</reference>
<protein>
    <recommendedName>
        <fullName evidence="3">HEAT repeat protein</fullName>
    </recommendedName>
</protein>
<evidence type="ECO:0008006" key="3">
    <source>
        <dbReference type="Google" id="ProtNLM"/>
    </source>
</evidence>
<accession>A0ABU9GRA8</accession>
<evidence type="ECO:0000313" key="2">
    <source>
        <dbReference type="Proteomes" id="UP001369082"/>
    </source>
</evidence>
<proteinExistence type="predicted"/>